<name>A0AA50Q9V6_9GAMM</name>
<dbReference type="Pfam" id="PF00528">
    <property type="entry name" value="BPD_transp_1"/>
    <property type="match status" value="1"/>
</dbReference>
<dbReference type="PANTHER" id="PTHR43163">
    <property type="entry name" value="DIPEPTIDE TRANSPORT SYSTEM PERMEASE PROTEIN DPPB-RELATED"/>
    <property type="match status" value="1"/>
</dbReference>
<evidence type="ECO:0000256" key="8">
    <source>
        <dbReference type="RuleBase" id="RU363032"/>
    </source>
</evidence>
<feature type="domain" description="ABC transmembrane type-1" evidence="9">
    <location>
        <begin position="100"/>
        <end position="301"/>
    </location>
</feature>
<dbReference type="AlphaFoldDB" id="A0AA50Q9V6"/>
<feature type="transmembrane region" description="Helical" evidence="8">
    <location>
        <begin position="104"/>
        <end position="126"/>
    </location>
</feature>
<reference evidence="10 11" key="1">
    <citation type="submission" date="2023-02" db="EMBL/GenBank/DDBJ databases">
        <title>Complete genome sequence of a novel bacterium Oceanimonas sp. NTOU-MSR1 isolated from marine coast sediment.</title>
        <authorList>
            <person name="Yang H.-T."/>
            <person name="Chen Y.-L."/>
            <person name="Ho Y.-N."/>
        </authorList>
    </citation>
    <scope>NUCLEOTIDE SEQUENCE [LARGE SCALE GENOMIC DNA]</scope>
    <source>
        <strain evidence="10 11">NTOU-MSR1</strain>
    </source>
</reference>
<dbReference type="Proteomes" id="UP001223802">
    <property type="component" value="Chromosome"/>
</dbReference>
<dbReference type="PANTHER" id="PTHR43163:SF6">
    <property type="entry name" value="DIPEPTIDE TRANSPORT SYSTEM PERMEASE PROTEIN DPPB-RELATED"/>
    <property type="match status" value="1"/>
</dbReference>
<evidence type="ECO:0000256" key="2">
    <source>
        <dbReference type="ARBA" id="ARBA00022448"/>
    </source>
</evidence>
<proteinExistence type="inferred from homology"/>
<dbReference type="RefSeq" id="WP_306761617.1">
    <property type="nucleotide sequence ID" value="NZ_CP118224.1"/>
</dbReference>
<feature type="transmembrane region" description="Helical" evidence="8">
    <location>
        <begin position="138"/>
        <end position="162"/>
    </location>
</feature>
<evidence type="ECO:0000256" key="7">
    <source>
        <dbReference type="ARBA" id="ARBA00024202"/>
    </source>
</evidence>
<comment type="subcellular location">
    <subcellularLocation>
        <location evidence="1 8">Cell membrane</location>
        <topology evidence="1 8">Multi-pass membrane protein</topology>
    </subcellularLocation>
</comment>
<dbReference type="KEGG" id="ope:PU634_15260"/>
<feature type="transmembrane region" description="Helical" evidence="8">
    <location>
        <begin position="283"/>
        <end position="301"/>
    </location>
</feature>
<evidence type="ECO:0000256" key="6">
    <source>
        <dbReference type="ARBA" id="ARBA00023136"/>
    </source>
</evidence>
<keyword evidence="3" id="KW-1003">Cell membrane</keyword>
<evidence type="ECO:0000313" key="11">
    <source>
        <dbReference type="Proteomes" id="UP001223802"/>
    </source>
</evidence>
<comment type="similarity">
    <text evidence="7">Belongs to the binding-protein-dependent transport system permease family. OppBC subfamily.</text>
</comment>
<evidence type="ECO:0000313" key="10">
    <source>
        <dbReference type="EMBL" id="WMC10418.1"/>
    </source>
</evidence>
<dbReference type="Gene3D" id="1.10.3720.10">
    <property type="entry name" value="MetI-like"/>
    <property type="match status" value="1"/>
</dbReference>
<dbReference type="EMBL" id="CP118224">
    <property type="protein sequence ID" value="WMC10418.1"/>
    <property type="molecule type" value="Genomic_DNA"/>
</dbReference>
<accession>A0AA50Q9V6</accession>
<evidence type="ECO:0000256" key="4">
    <source>
        <dbReference type="ARBA" id="ARBA00022692"/>
    </source>
</evidence>
<sequence>MIPVLSYRLMQAVLVALMVGVLTFVLTQALPGDMAFRIAAGRYGYDHVNAAAAAAVQAELGLGLPAWQALGQWLWDLLRLDLGNSLVSGDPVIEELRHQLGHSFTLAVAAVGLSLLLGPPLGLLAGLRPGGRLDRLTLVLATVLRALPQFVIGILLVMLLAVQLGWLPAAGHGTAAHTLLPALTLALGLAAVACRVSRNAMQGVADSAYYAFGRTKGLSEGRVFMRHGLRNVAVPVLAHQAMQLVYLIEGVVVVETLFAWPGIGHALVHAIVARDVPMIQGTALVLGLMFVLLNALVDLLCHRIDPRRREV</sequence>
<feature type="transmembrane region" description="Helical" evidence="8">
    <location>
        <begin position="12"/>
        <end position="30"/>
    </location>
</feature>
<keyword evidence="2 8" id="KW-0813">Transport</keyword>
<feature type="transmembrane region" description="Helical" evidence="8">
    <location>
        <begin position="174"/>
        <end position="194"/>
    </location>
</feature>
<keyword evidence="5 8" id="KW-1133">Transmembrane helix</keyword>
<gene>
    <name evidence="10" type="ORF">PU634_15260</name>
</gene>
<dbReference type="SUPFAM" id="SSF161098">
    <property type="entry name" value="MetI-like"/>
    <property type="match status" value="1"/>
</dbReference>
<dbReference type="GO" id="GO:0005886">
    <property type="term" value="C:plasma membrane"/>
    <property type="evidence" value="ECO:0007669"/>
    <property type="project" value="UniProtKB-SubCell"/>
</dbReference>
<dbReference type="GO" id="GO:0071916">
    <property type="term" value="F:dipeptide transmembrane transporter activity"/>
    <property type="evidence" value="ECO:0007669"/>
    <property type="project" value="TreeGrafter"/>
</dbReference>
<dbReference type="InterPro" id="IPR035906">
    <property type="entry name" value="MetI-like_sf"/>
</dbReference>
<feature type="transmembrane region" description="Helical" evidence="8">
    <location>
        <begin position="244"/>
        <end position="263"/>
    </location>
</feature>
<dbReference type="CDD" id="cd06261">
    <property type="entry name" value="TM_PBP2"/>
    <property type="match status" value="1"/>
</dbReference>
<evidence type="ECO:0000256" key="5">
    <source>
        <dbReference type="ARBA" id="ARBA00022989"/>
    </source>
</evidence>
<organism evidence="10 11">
    <name type="scientific">Oceanimonas pelagia</name>
    <dbReference type="NCBI Taxonomy" id="3028314"/>
    <lineage>
        <taxon>Bacteria</taxon>
        <taxon>Pseudomonadati</taxon>
        <taxon>Pseudomonadota</taxon>
        <taxon>Gammaproteobacteria</taxon>
        <taxon>Aeromonadales</taxon>
        <taxon>Aeromonadaceae</taxon>
        <taxon>Oceanimonas</taxon>
    </lineage>
</organism>
<evidence type="ECO:0000256" key="1">
    <source>
        <dbReference type="ARBA" id="ARBA00004651"/>
    </source>
</evidence>
<keyword evidence="11" id="KW-1185">Reference proteome</keyword>
<protein>
    <submittedName>
        <fullName evidence="10">ABC transporter permease</fullName>
    </submittedName>
</protein>
<evidence type="ECO:0000259" key="9">
    <source>
        <dbReference type="PROSITE" id="PS50928"/>
    </source>
</evidence>
<dbReference type="PROSITE" id="PS50928">
    <property type="entry name" value="ABC_TM1"/>
    <property type="match status" value="1"/>
</dbReference>
<keyword evidence="6 8" id="KW-0472">Membrane</keyword>
<keyword evidence="4 8" id="KW-0812">Transmembrane</keyword>
<dbReference type="InterPro" id="IPR000515">
    <property type="entry name" value="MetI-like"/>
</dbReference>
<evidence type="ECO:0000256" key="3">
    <source>
        <dbReference type="ARBA" id="ARBA00022475"/>
    </source>
</evidence>